<feature type="transmembrane region" description="Helical" evidence="1">
    <location>
        <begin position="191"/>
        <end position="209"/>
    </location>
</feature>
<keyword evidence="1" id="KW-0812">Transmembrane</keyword>
<feature type="transmembrane region" description="Helical" evidence="1">
    <location>
        <begin position="12"/>
        <end position="33"/>
    </location>
</feature>
<evidence type="ECO:0000313" key="3">
    <source>
        <dbReference type="EMBL" id="EEH64406.1"/>
    </source>
</evidence>
<evidence type="ECO:0000259" key="2">
    <source>
        <dbReference type="SMART" id="SM00014"/>
    </source>
</evidence>
<accession>C0VYA3</accession>
<keyword evidence="1" id="KW-0472">Membrane</keyword>
<reference evidence="3 4" key="1">
    <citation type="submission" date="2009-01" db="EMBL/GenBank/DDBJ databases">
        <authorList>
            <person name="Qin X."/>
            <person name="Bachman B."/>
            <person name="Battles P."/>
            <person name="Bell A."/>
            <person name="Bess C."/>
            <person name="Bickham C."/>
            <person name="Chaboub L."/>
            <person name="Chen D."/>
            <person name="Coyle M."/>
            <person name="Deiros D.R."/>
            <person name="Dinh H."/>
            <person name="Forbes L."/>
            <person name="Fowler G."/>
            <person name="Francisco L."/>
            <person name="Fu Q."/>
            <person name="Gubbala S."/>
            <person name="Hale W."/>
            <person name="Han Y."/>
            <person name="Hemphill L."/>
            <person name="Highlander S.K."/>
            <person name="Hirani K."/>
            <person name="Hogues M."/>
            <person name="Jackson L."/>
            <person name="Jakkamsetti A."/>
            <person name="Javaid M."/>
            <person name="Jiang H."/>
            <person name="Korchina V."/>
            <person name="Kovar C."/>
            <person name="Lara F."/>
            <person name="Lee S."/>
            <person name="Mata R."/>
            <person name="Mathew T."/>
            <person name="Moen C."/>
            <person name="Morales K."/>
            <person name="Munidasa M."/>
            <person name="Nazareth L."/>
            <person name="Ngo R."/>
            <person name="Nguyen L."/>
            <person name="Okwuonu G."/>
            <person name="Ongeri F."/>
            <person name="Patil S."/>
            <person name="Petrosino J."/>
            <person name="Pham C."/>
            <person name="Pham P."/>
            <person name="Pu L.-L."/>
            <person name="Puazo M."/>
            <person name="Raj R."/>
            <person name="Reid J."/>
            <person name="Rouhana J."/>
            <person name="Saada N."/>
            <person name="Shang Y."/>
            <person name="Simmons D."/>
            <person name="Thornton R."/>
            <person name="Warren J."/>
            <person name="Weissenberger G."/>
            <person name="Zhang J."/>
            <person name="Zhang L."/>
            <person name="Zhou C."/>
            <person name="Zhu D."/>
            <person name="Muzny D."/>
            <person name="Worley K."/>
            <person name="Gibbs R."/>
        </authorList>
    </citation>
    <scope>NUCLEOTIDE SEQUENCE [LARGE SCALE GENOMIC DNA]</scope>
    <source>
        <strain evidence="3 4">DSM 15436</strain>
    </source>
</reference>
<dbReference type="Proteomes" id="UP000010301">
    <property type="component" value="Unassembled WGS sequence"/>
</dbReference>
<comment type="caution">
    <text evidence="3">The sequence shown here is derived from an EMBL/GenBank/DDBJ whole genome shotgun (WGS) entry which is preliminary data.</text>
</comment>
<dbReference type="InterPro" id="IPR000326">
    <property type="entry name" value="PAP2/HPO"/>
</dbReference>
<gene>
    <name evidence="3" type="ORF">HMPREF0044_0143</name>
</gene>
<dbReference type="AlphaFoldDB" id="C0VYA3"/>
<dbReference type="EMBL" id="ACFG01000004">
    <property type="protein sequence ID" value="EEH64406.1"/>
    <property type="molecule type" value="Genomic_DNA"/>
</dbReference>
<feature type="transmembrane region" description="Helical" evidence="1">
    <location>
        <begin position="63"/>
        <end position="86"/>
    </location>
</feature>
<dbReference type="SMART" id="SM00014">
    <property type="entry name" value="acidPPc"/>
    <property type="match status" value="1"/>
</dbReference>
<proteinExistence type="predicted"/>
<dbReference type="Gene3D" id="1.20.144.10">
    <property type="entry name" value="Phosphatidic acid phosphatase type 2/haloperoxidase"/>
    <property type="match status" value="1"/>
</dbReference>
<organism evidence="3 4">
    <name type="scientific">Gleimia coleocanis DSM 15436</name>
    <dbReference type="NCBI Taxonomy" id="525245"/>
    <lineage>
        <taxon>Bacteria</taxon>
        <taxon>Bacillati</taxon>
        <taxon>Actinomycetota</taxon>
        <taxon>Actinomycetes</taxon>
        <taxon>Actinomycetales</taxon>
        <taxon>Actinomycetaceae</taxon>
        <taxon>Gleimia</taxon>
    </lineage>
</organism>
<keyword evidence="4" id="KW-1185">Reference proteome</keyword>
<dbReference type="eggNOG" id="COG0671">
    <property type="taxonomic scope" value="Bacteria"/>
</dbReference>
<sequence>MQNLPLVKNSWLFGLAVPILGLLALIPLGLFLVDSEVHLYEISFYQQSLHRVDSGFIHEFSHFVAVAFAPLGAVLITLATAGFIAWKRDRLFALYFISLAFSSWLGAALVKPLVARPRPNPLDFSVIFDPVANSLSFPSGHTAFSVGFFAALVIVLVSPKFWTRGFMLVACGVFIVAATRVIVIAHFPTDVIAGAFAGTFGVLICAFLWQQIVLRKSCV</sequence>
<dbReference type="STRING" id="525245.HMPREF0044_0143"/>
<evidence type="ECO:0000256" key="1">
    <source>
        <dbReference type="SAM" id="Phobius"/>
    </source>
</evidence>
<feature type="transmembrane region" description="Helical" evidence="1">
    <location>
        <begin position="135"/>
        <end position="158"/>
    </location>
</feature>
<dbReference type="Pfam" id="PF01569">
    <property type="entry name" value="PAP2"/>
    <property type="match status" value="1"/>
</dbReference>
<dbReference type="SUPFAM" id="SSF48317">
    <property type="entry name" value="Acid phosphatase/Vanadium-dependent haloperoxidase"/>
    <property type="match status" value="1"/>
</dbReference>
<dbReference type="RefSeq" id="WP_006547140.1">
    <property type="nucleotide sequence ID" value="NZ_DS999545.1"/>
</dbReference>
<protein>
    <submittedName>
        <fullName evidence="3">PAP2 family protein</fullName>
    </submittedName>
</protein>
<dbReference type="PANTHER" id="PTHR14969:SF13">
    <property type="entry name" value="AT30094P"/>
    <property type="match status" value="1"/>
</dbReference>
<dbReference type="HOGENOM" id="CLU_072573_6_0_11"/>
<keyword evidence="1" id="KW-1133">Transmembrane helix</keyword>
<feature type="transmembrane region" description="Helical" evidence="1">
    <location>
        <begin position="93"/>
        <end position="115"/>
    </location>
</feature>
<name>C0VYA3_9ACTO</name>
<evidence type="ECO:0000313" key="4">
    <source>
        <dbReference type="Proteomes" id="UP000010301"/>
    </source>
</evidence>
<dbReference type="OrthoDB" id="9789113at2"/>
<dbReference type="InterPro" id="IPR036938">
    <property type="entry name" value="PAP2/HPO_sf"/>
</dbReference>
<feature type="transmembrane region" description="Helical" evidence="1">
    <location>
        <begin position="165"/>
        <end position="185"/>
    </location>
</feature>
<feature type="domain" description="Phosphatidic acid phosphatase type 2/haloperoxidase" evidence="2">
    <location>
        <begin position="93"/>
        <end position="206"/>
    </location>
</feature>
<dbReference type="PANTHER" id="PTHR14969">
    <property type="entry name" value="SPHINGOSINE-1-PHOSPHATE PHOSPHOHYDROLASE"/>
    <property type="match status" value="1"/>
</dbReference>